<dbReference type="InterPro" id="IPR046341">
    <property type="entry name" value="SET_dom_sf"/>
</dbReference>
<organism evidence="5 6">
    <name type="scientific">Populus alba x Populus x berolinensis</name>
    <dbReference type="NCBI Taxonomy" id="444605"/>
    <lineage>
        <taxon>Eukaryota</taxon>
        <taxon>Viridiplantae</taxon>
        <taxon>Streptophyta</taxon>
        <taxon>Embryophyta</taxon>
        <taxon>Tracheophyta</taxon>
        <taxon>Spermatophyta</taxon>
        <taxon>Magnoliopsida</taxon>
        <taxon>eudicotyledons</taxon>
        <taxon>Gunneridae</taxon>
        <taxon>Pentapetalae</taxon>
        <taxon>rosids</taxon>
        <taxon>fabids</taxon>
        <taxon>Malpighiales</taxon>
        <taxon>Salicaceae</taxon>
        <taxon>Saliceae</taxon>
        <taxon>Populus</taxon>
    </lineage>
</organism>
<sequence length="457" mass="51793">MVLGFESSRGGEKDLCFLDRDLYPSSKNEAGLPQTTPAQQKHCAKLDWALPFATPRTITLPFKVQTQASPQSTANGTKNSRMLACVFFSKYPQMLSRSRFINPRRSLLQLFTTAHRFSKKLNISSSPVPEVLLNHLDEECVDFLPWLERKAGVEISSKLYVGKSAYGRSLFASKSIQTGECILRVPYNVQIAPDNLLPKVASLLDNEVGNVAKLAIVILIEQKRGQESEWAPYISCLPRPGEMHSTIFWSKSELDMIHQSTVYQETIKEKYQIEKDFLKIKLALDHSPEILDGITLEDFIHAYALVRSRAWGSTRGVSLIPFADFSNHDGVSEAFILNDEDKQVSEVIADRNFAPHEEVLIRYGKFSNAALLLEFGFIVPHNIHDQVQIHIDVPNHDFLGEMKLDILRRHHLPTTRYANDFKFSGDSFIIKEVRKRSATITTCVCSCSLLQLFSRFN</sequence>
<dbReference type="InterPro" id="IPR001214">
    <property type="entry name" value="SET_dom"/>
</dbReference>
<keyword evidence="3" id="KW-0949">S-adenosyl-L-methionine</keyword>
<dbReference type="PANTHER" id="PTHR13271:SF134">
    <property type="entry name" value="OS01G0976450 PROTEIN"/>
    <property type="match status" value="1"/>
</dbReference>
<reference evidence="5" key="1">
    <citation type="journal article" date="2023" name="Mol. Ecol. Resour.">
        <title>Chromosome-level genome assembly of a triploid poplar Populus alba 'Berolinensis'.</title>
        <authorList>
            <person name="Chen S."/>
            <person name="Yu Y."/>
            <person name="Wang X."/>
            <person name="Wang S."/>
            <person name="Zhang T."/>
            <person name="Zhou Y."/>
            <person name="He R."/>
            <person name="Meng N."/>
            <person name="Wang Y."/>
            <person name="Liu W."/>
            <person name="Liu Z."/>
            <person name="Liu J."/>
            <person name="Guo Q."/>
            <person name="Huang H."/>
            <person name="Sederoff R.R."/>
            <person name="Wang G."/>
            <person name="Qu G."/>
            <person name="Chen S."/>
        </authorList>
    </citation>
    <scope>NUCLEOTIDE SEQUENCE</scope>
    <source>
        <strain evidence="5">SC-2020</strain>
    </source>
</reference>
<dbReference type="AlphaFoldDB" id="A0AAD6MK12"/>
<dbReference type="SUPFAM" id="SSF82199">
    <property type="entry name" value="SET domain"/>
    <property type="match status" value="1"/>
</dbReference>
<evidence type="ECO:0000313" key="5">
    <source>
        <dbReference type="EMBL" id="KAJ6986996.1"/>
    </source>
</evidence>
<dbReference type="PANTHER" id="PTHR13271">
    <property type="entry name" value="UNCHARACTERIZED PUTATIVE METHYLTRANSFERASE"/>
    <property type="match status" value="1"/>
</dbReference>
<dbReference type="Pfam" id="PF00856">
    <property type="entry name" value="SET"/>
    <property type="match status" value="1"/>
</dbReference>
<comment type="caution">
    <text evidence="5">The sequence shown here is derived from an EMBL/GenBank/DDBJ whole genome shotgun (WGS) entry which is preliminary data.</text>
</comment>
<protein>
    <submittedName>
        <fullName evidence="5">Ribulose-1,5 bisphosphate carboxylase/oxygenase large subunit N-methyltransferase</fullName>
    </submittedName>
</protein>
<dbReference type="Gene3D" id="3.90.1410.10">
    <property type="entry name" value="set domain protein methyltransferase, domain 1"/>
    <property type="match status" value="1"/>
</dbReference>
<dbReference type="EMBL" id="JAQIZT010000008">
    <property type="protein sequence ID" value="KAJ6986996.1"/>
    <property type="molecule type" value="Genomic_DNA"/>
</dbReference>
<dbReference type="GO" id="GO:0032259">
    <property type="term" value="P:methylation"/>
    <property type="evidence" value="ECO:0007669"/>
    <property type="project" value="UniProtKB-KW"/>
</dbReference>
<gene>
    <name evidence="5" type="ORF">NC653_020274</name>
</gene>
<evidence type="ECO:0000313" key="6">
    <source>
        <dbReference type="Proteomes" id="UP001164929"/>
    </source>
</evidence>
<keyword evidence="1" id="KW-0489">Methyltransferase</keyword>
<dbReference type="Gene3D" id="3.90.1420.10">
    <property type="entry name" value="Rubisco LSMT, substrate-binding domain"/>
    <property type="match status" value="1"/>
</dbReference>
<proteinExistence type="predicted"/>
<dbReference type="InterPro" id="IPR050600">
    <property type="entry name" value="SETD3_SETD6_MTase"/>
</dbReference>
<feature type="domain" description="SET" evidence="4">
    <location>
        <begin position="167"/>
        <end position="364"/>
    </location>
</feature>
<name>A0AAD6MK12_9ROSI</name>
<evidence type="ECO:0000256" key="3">
    <source>
        <dbReference type="ARBA" id="ARBA00022691"/>
    </source>
</evidence>
<accession>A0AAD6MK12</accession>
<evidence type="ECO:0000256" key="2">
    <source>
        <dbReference type="ARBA" id="ARBA00022679"/>
    </source>
</evidence>
<dbReference type="FunFam" id="3.90.1410.10:FF:000005">
    <property type="entry name" value="Ribulose-1,5 bisphosphate carboxylase/oxygenase large subunit N-methyltransferase, chloroplastic"/>
    <property type="match status" value="1"/>
</dbReference>
<evidence type="ECO:0000256" key="1">
    <source>
        <dbReference type="ARBA" id="ARBA00022603"/>
    </source>
</evidence>
<dbReference type="Proteomes" id="UP001164929">
    <property type="component" value="Chromosome 8"/>
</dbReference>
<dbReference type="GO" id="GO:0016279">
    <property type="term" value="F:protein-lysine N-methyltransferase activity"/>
    <property type="evidence" value="ECO:0007669"/>
    <property type="project" value="TreeGrafter"/>
</dbReference>
<keyword evidence="6" id="KW-1185">Reference proteome</keyword>
<evidence type="ECO:0000259" key="4">
    <source>
        <dbReference type="Pfam" id="PF00856"/>
    </source>
</evidence>
<dbReference type="InterPro" id="IPR036464">
    <property type="entry name" value="Rubisco_LSMT_subst-bd_sf"/>
</dbReference>
<keyword evidence="2" id="KW-0808">Transferase</keyword>